<reference evidence="2 3" key="1">
    <citation type="submission" date="2024-04" db="EMBL/GenBank/DDBJ databases">
        <title>Symmetric and asymmetric DNA N6-adenine methylation regulates different biological responses in Mucorales.</title>
        <authorList>
            <consortium name="Lawrence Berkeley National Laboratory"/>
            <person name="Lax C."/>
            <person name="Mondo S.J."/>
            <person name="Osorio-Concepcion M."/>
            <person name="Muszewska A."/>
            <person name="Corrochano-Luque M."/>
            <person name="Gutierrez G."/>
            <person name="Riley R."/>
            <person name="Lipzen A."/>
            <person name="Guo J."/>
            <person name="Hundley H."/>
            <person name="Amirebrahimi M."/>
            <person name="Ng V."/>
            <person name="Lorenzo-Gutierrez D."/>
            <person name="Binder U."/>
            <person name="Yang J."/>
            <person name="Song Y."/>
            <person name="Canovas D."/>
            <person name="Navarro E."/>
            <person name="Freitag M."/>
            <person name="Gabaldon T."/>
            <person name="Grigoriev I.V."/>
            <person name="Corrochano L.M."/>
            <person name="Nicolas F.E."/>
            <person name="Garre V."/>
        </authorList>
    </citation>
    <scope>NUCLEOTIDE SEQUENCE [LARGE SCALE GENOMIC DNA]</scope>
    <source>
        <strain evidence="2 3">L51</strain>
    </source>
</reference>
<proteinExistence type="predicted"/>
<evidence type="ECO:0000313" key="2">
    <source>
        <dbReference type="EMBL" id="KAL0097877.1"/>
    </source>
</evidence>
<comment type="caution">
    <text evidence="2">The sequence shown here is derived from an EMBL/GenBank/DDBJ whole genome shotgun (WGS) entry which is preliminary data.</text>
</comment>
<organism evidence="2 3">
    <name type="scientific">Phycomyces blakesleeanus</name>
    <dbReference type="NCBI Taxonomy" id="4837"/>
    <lineage>
        <taxon>Eukaryota</taxon>
        <taxon>Fungi</taxon>
        <taxon>Fungi incertae sedis</taxon>
        <taxon>Mucoromycota</taxon>
        <taxon>Mucoromycotina</taxon>
        <taxon>Mucoromycetes</taxon>
        <taxon>Mucorales</taxon>
        <taxon>Phycomycetaceae</taxon>
        <taxon>Phycomyces</taxon>
    </lineage>
</organism>
<dbReference type="EMBL" id="JBCLYO010000001">
    <property type="protein sequence ID" value="KAL0097877.1"/>
    <property type="molecule type" value="Genomic_DNA"/>
</dbReference>
<evidence type="ECO:0000256" key="1">
    <source>
        <dbReference type="SAM" id="Phobius"/>
    </source>
</evidence>
<evidence type="ECO:0008006" key="4">
    <source>
        <dbReference type="Google" id="ProtNLM"/>
    </source>
</evidence>
<name>A0ABR3BHP2_PHYBL</name>
<keyword evidence="1" id="KW-0812">Transmembrane</keyword>
<accession>A0ABR3BHP2</accession>
<keyword evidence="3" id="KW-1185">Reference proteome</keyword>
<feature type="transmembrane region" description="Helical" evidence="1">
    <location>
        <begin position="6"/>
        <end position="24"/>
    </location>
</feature>
<keyword evidence="1" id="KW-1133">Transmembrane helix</keyword>
<keyword evidence="1" id="KW-0472">Membrane</keyword>
<evidence type="ECO:0000313" key="3">
    <source>
        <dbReference type="Proteomes" id="UP001448207"/>
    </source>
</evidence>
<gene>
    <name evidence="2" type="ORF">J3Q64DRAFT_1715654</name>
</gene>
<sequence length="107" mass="12812">MHLAFIFIFFILVNISVVMVTKILSVNKHGVWFFALSSQGVKRGERRKENKQCGKERDITIYPTYPTRAFTRSFCRLLFYYYFEYSLSVFWDQLACFYKETLSELCD</sequence>
<protein>
    <recommendedName>
        <fullName evidence="4">Secreted protein</fullName>
    </recommendedName>
</protein>
<dbReference type="Proteomes" id="UP001448207">
    <property type="component" value="Unassembled WGS sequence"/>
</dbReference>